<sequence>MSKLFYIFSIIILFVALVNMTQIDDESVPQNRFKRSNTDCRVKCCGKRSKNCGECKFSLGFPSRTCGLGKVCVCKK</sequence>
<protein>
    <submittedName>
        <fullName evidence="2">Uncharacterized protein</fullName>
    </submittedName>
</protein>
<accession>A0AC34F4J2</accession>
<dbReference type="Proteomes" id="UP000887579">
    <property type="component" value="Unplaced"/>
</dbReference>
<organism evidence="1 2">
    <name type="scientific">Panagrolaimus sp. ES5</name>
    <dbReference type="NCBI Taxonomy" id="591445"/>
    <lineage>
        <taxon>Eukaryota</taxon>
        <taxon>Metazoa</taxon>
        <taxon>Ecdysozoa</taxon>
        <taxon>Nematoda</taxon>
        <taxon>Chromadorea</taxon>
        <taxon>Rhabditida</taxon>
        <taxon>Tylenchina</taxon>
        <taxon>Panagrolaimomorpha</taxon>
        <taxon>Panagrolaimoidea</taxon>
        <taxon>Panagrolaimidae</taxon>
        <taxon>Panagrolaimus</taxon>
    </lineage>
</organism>
<name>A0AC34F4J2_9BILA</name>
<proteinExistence type="predicted"/>
<reference evidence="2" key="1">
    <citation type="submission" date="2022-11" db="UniProtKB">
        <authorList>
            <consortium name="WormBaseParasite"/>
        </authorList>
    </citation>
    <scope>IDENTIFICATION</scope>
</reference>
<evidence type="ECO:0000313" key="1">
    <source>
        <dbReference type="Proteomes" id="UP000887579"/>
    </source>
</evidence>
<dbReference type="WBParaSite" id="ES5_v2.g11842.t1">
    <property type="protein sequence ID" value="ES5_v2.g11842.t1"/>
    <property type="gene ID" value="ES5_v2.g11842"/>
</dbReference>
<evidence type="ECO:0000313" key="2">
    <source>
        <dbReference type="WBParaSite" id="ES5_v2.g11842.t1"/>
    </source>
</evidence>